<name>A0A9Q3HQS3_9BASI</name>
<proteinExistence type="predicted"/>
<evidence type="ECO:0000313" key="3">
    <source>
        <dbReference type="Proteomes" id="UP000765509"/>
    </source>
</evidence>
<reference evidence="2" key="1">
    <citation type="submission" date="2021-03" db="EMBL/GenBank/DDBJ databases">
        <title>Draft genome sequence of rust myrtle Austropuccinia psidii MF-1, a brazilian biotype.</title>
        <authorList>
            <person name="Quecine M.C."/>
            <person name="Pachon D.M.R."/>
            <person name="Bonatelli M.L."/>
            <person name="Correr F.H."/>
            <person name="Franceschini L.M."/>
            <person name="Leite T.F."/>
            <person name="Margarido G.R.A."/>
            <person name="Almeida C.A."/>
            <person name="Ferrarezi J.A."/>
            <person name="Labate C.A."/>
        </authorList>
    </citation>
    <scope>NUCLEOTIDE SEQUENCE</scope>
    <source>
        <strain evidence="2">MF-1</strain>
    </source>
</reference>
<protein>
    <submittedName>
        <fullName evidence="2">Uncharacterized protein</fullName>
    </submittedName>
</protein>
<dbReference type="Proteomes" id="UP000765509">
    <property type="component" value="Unassembled WGS sequence"/>
</dbReference>
<organism evidence="2 3">
    <name type="scientific">Austropuccinia psidii MF-1</name>
    <dbReference type="NCBI Taxonomy" id="1389203"/>
    <lineage>
        <taxon>Eukaryota</taxon>
        <taxon>Fungi</taxon>
        <taxon>Dikarya</taxon>
        <taxon>Basidiomycota</taxon>
        <taxon>Pucciniomycotina</taxon>
        <taxon>Pucciniomycetes</taxon>
        <taxon>Pucciniales</taxon>
        <taxon>Sphaerophragmiaceae</taxon>
        <taxon>Austropuccinia</taxon>
    </lineage>
</organism>
<feature type="compositionally biased region" description="Basic residues" evidence="1">
    <location>
        <begin position="33"/>
        <end position="42"/>
    </location>
</feature>
<feature type="region of interest" description="Disordered" evidence="1">
    <location>
        <begin position="1"/>
        <end position="62"/>
    </location>
</feature>
<evidence type="ECO:0000256" key="1">
    <source>
        <dbReference type="SAM" id="MobiDB-lite"/>
    </source>
</evidence>
<feature type="compositionally biased region" description="Basic and acidic residues" evidence="1">
    <location>
        <begin position="43"/>
        <end position="53"/>
    </location>
</feature>
<keyword evidence="3" id="KW-1185">Reference proteome</keyword>
<sequence>MRGRRKKCNNQEKKPSVAGSNPLRPPQDSSSKNPHHKNSKKGKNFEVSKDKPHSALLNKDNKPIIYKKERRIKEGLCNYCGGKNPIEKCFKRHQNRPGSSRGFPSKKGKS</sequence>
<accession>A0A9Q3HQS3</accession>
<dbReference type="AlphaFoldDB" id="A0A9Q3HQS3"/>
<dbReference type="EMBL" id="AVOT02021631">
    <property type="protein sequence ID" value="MBW0510550.1"/>
    <property type="molecule type" value="Genomic_DNA"/>
</dbReference>
<feature type="region of interest" description="Disordered" evidence="1">
    <location>
        <begin position="91"/>
        <end position="110"/>
    </location>
</feature>
<comment type="caution">
    <text evidence="2">The sequence shown here is derived from an EMBL/GenBank/DDBJ whole genome shotgun (WGS) entry which is preliminary data.</text>
</comment>
<gene>
    <name evidence="2" type="ORF">O181_050265</name>
</gene>
<evidence type="ECO:0000313" key="2">
    <source>
        <dbReference type="EMBL" id="MBW0510550.1"/>
    </source>
</evidence>
<dbReference type="OrthoDB" id="8942758at2759"/>